<dbReference type="AlphaFoldDB" id="A0AAP0JLE3"/>
<name>A0AAP0JLE3_9MAGN</name>
<dbReference type="EMBL" id="JBBNAF010000006">
    <property type="protein sequence ID" value="KAK9135755.1"/>
    <property type="molecule type" value="Genomic_DNA"/>
</dbReference>
<reference evidence="2 3" key="1">
    <citation type="submission" date="2024-01" db="EMBL/GenBank/DDBJ databases">
        <title>Genome assemblies of Stephania.</title>
        <authorList>
            <person name="Yang L."/>
        </authorList>
    </citation>
    <scope>NUCLEOTIDE SEQUENCE [LARGE SCALE GENOMIC DNA]</scope>
    <source>
        <strain evidence="2">YNDBR</strain>
        <tissue evidence="2">Leaf</tissue>
    </source>
</reference>
<evidence type="ECO:0000313" key="2">
    <source>
        <dbReference type="EMBL" id="KAK9135755.1"/>
    </source>
</evidence>
<protein>
    <submittedName>
        <fullName evidence="2">Uncharacterized protein</fullName>
    </submittedName>
</protein>
<dbReference type="Proteomes" id="UP001420932">
    <property type="component" value="Unassembled WGS sequence"/>
</dbReference>
<keyword evidence="3" id="KW-1185">Reference proteome</keyword>
<gene>
    <name evidence="2" type="ORF">Syun_015085</name>
</gene>
<feature type="region of interest" description="Disordered" evidence="1">
    <location>
        <begin position="1"/>
        <end position="55"/>
    </location>
</feature>
<feature type="compositionally biased region" description="Low complexity" evidence="1">
    <location>
        <begin position="30"/>
        <end position="40"/>
    </location>
</feature>
<sequence length="82" mass="8904">MEKIDSSSESGYEVERTIEMPPATEDVEITSTTSWSHTTTPDGNGNPSKKKKKVNNDTYLADQMVVAAQVVASEISKISKAL</sequence>
<comment type="caution">
    <text evidence="2">The sequence shown here is derived from an EMBL/GenBank/DDBJ whole genome shotgun (WGS) entry which is preliminary data.</text>
</comment>
<proteinExistence type="predicted"/>
<organism evidence="2 3">
    <name type="scientific">Stephania yunnanensis</name>
    <dbReference type="NCBI Taxonomy" id="152371"/>
    <lineage>
        <taxon>Eukaryota</taxon>
        <taxon>Viridiplantae</taxon>
        <taxon>Streptophyta</taxon>
        <taxon>Embryophyta</taxon>
        <taxon>Tracheophyta</taxon>
        <taxon>Spermatophyta</taxon>
        <taxon>Magnoliopsida</taxon>
        <taxon>Ranunculales</taxon>
        <taxon>Menispermaceae</taxon>
        <taxon>Menispermoideae</taxon>
        <taxon>Cissampelideae</taxon>
        <taxon>Stephania</taxon>
    </lineage>
</organism>
<accession>A0AAP0JLE3</accession>
<evidence type="ECO:0000313" key="3">
    <source>
        <dbReference type="Proteomes" id="UP001420932"/>
    </source>
</evidence>
<evidence type="ECO:0000256" key="1">
    <source>
        <dbReference type="SAM" id="MobiDB-lite"/>
    </source>
</evidence>